<reference evidence="2" key="1">
    <citation type="submission" date="2022-11" db="UniProtKB">
        <authorList>
            <consortium name="WormBaseParasite"/>
        </authorList>
    </citation>
    <scope>IDENTIFICATION</scope>
</reference>
<proteinExistence type="predicted"/>
<evidence type="ECO:0000313" key="2">
    <source>
        <dbReference type="WBParaSite" id="PgR001X_g275_t01"/>
    </source>
</evidence>
<keyword evidence="1" id="KW-1185">Reference proteome</keyword>
<dbReference type="AlphaFoldDB" id="A0A915A7L5"/>
<name>A0A915A7L5_PARUN</name>
<dbReference type="Proteomes" id="UP000887569">
    <property type="component" value="Unplaced"/>
</dbReference>
<organism evidence="1 2">
    <name type="scientific">Parascaris univalens</name>
    <name type="common">Nematode worm</name>
    <dbReference type="NCBI Taxonomy" id="6257"/>
    <lineage>
        <taxon>Eukaryota</taxon>
        <taxon>Metazoa</taxon>
        <taxon>Ecdysozoa</taxon>
        <taxon>Nematoda</taxon>
        <taxon>Chromadorea</taxon>
        <taxon>Rhabditida</taxon>
        <taxon>Spirurina</taxon>
        <taxon>Ascaridomorpha</taxon>
        <taxon>Ascaridoidea</taxon>
        <taxon>Ascarididae</taxon>
        <taxon>Parascaris</taxon>
    </lineage>
</organism>
<dbReference type="WBParaSite" id="PgR001X_g275_t01">
    <property type="protein sequence ID" value="PgR001X_g275_t01"/>
    <property type="gene ID" value="PgR001X_g275"/>
</dbReference>
<accession>A0A915A7L5</accession>
<sequence>MEDMRQWRSIAFVIVHLETASLCPKMKKEKVLLESRIYDFRGLCSKCVEHQKARDHDESMTSAVM</sequence>
<evidence type="ECO:0000313" key="1">
    <source>
        <dbReference type="Proteomes" id="UP000887569"/>
    </source>
</evidence>
<protein>
    <submittedName>
        <fullName evidence="2">Uncharacterized protein</fullName>
    </submittedName>
</protein>